<evidence type="ECO:0000256" key="8">
    <source>
        <dbReference type="ARBA" id="ARBA00023008"/>
    </source>
</evidence>
<reference evidence="18 19" key="1">
    <citation type="journal article" date="2014" name="BMC Genomics">
        <title>Comparative genome sequencing reveals chemotype-specific gene clusters in the toxigenic black mold Stachybotrys.</title>
        <authorList>
            <person name="Semeiks J."/>
            <person name="Borek D."/>
            <person name="Otwinowski Z."/>
            <person name="Grishin N.V."/>
        </authorList>
    </citation>
    <scope>NUCLEOTIDE SEQUENCE [LARGE SCALE GENOMIC DNA]</scope>
    <source>
        <strain evidence="18 19">IBT 40285</strain>
    </source>
</reference>
<feature type="chain" id="PRO_5001779774" description="lytic cellulose monooxygenase (C4-dehydrogenating)" evidence="16">
    <location>
        <begin position="18"/>
        <end position="258"/>
    </location>
</feature>
<keyword evidence="10" id="KW-1015">Disulfide bond</keyword>
<evidence type="ECO:0000256" key="5">
    <source>
        <dbReference type="ARBA" id="ARBA00022729"/>
    </source>
</evidence>
<organism evidence="18 19">
    <name type="scientific">Stachybotrys chlorohalonatus (strain IBT 40285)</name>
    <dbReference type="NCBI Taxonomy" id="1283841"/>
    <lineage>
        <taxon>Eukaryota</taxon>
        <taxon>Fungi</taxon>
        <taxon>Dikarya</taxon>
        <taxon>Ascomycota</taxon>
        <taxon>Pezizomycotina</taxon>
        <taxon>Sordariomycetes</taxon>
        <taxon>Hypocreomycetidae</taxon>
        <taxon>Hypocreales</taxon>
        <taxon>Stachybotryaceae</taxon>
        <taxon>Stachybotrys</taxon>
    </lineage>
</organism>
<gene>
    <name evidence="18" type="ORF">S40285_08005</name>
</gene>
<comment type="cofactor">
    <cofactor evidence="1">
        <name>Cu(2+)</name>
        <dbReference type="ChEBI" id="CHEBI:29036"/>
    </cofactor>
</comment>
<keyword evidence="6" id="KW-0136">Cellulose degradation</keyword>
<evidence type="ECO:0000256" key="14">
    <source>
        <dbReference type="ARBA" id="ARBA00045077"/>
    </source>
</evidence>
<dbReference type="CDD" id="cd21175">
    <property type="entry name" value="LPMO_AA9"/>
    <property type="match status" value="1"/>
</dbReference>
<dbReference type="InParanoid" id="A0A084QU90"/>
<comment type="catalytic activity">
    <reaction evidence="14">
        <text>[(1-&gt;4)-beta-D-glucosyl]n+m + reduced acceptor + O2 = 4-dehydro-beta-D-glucosyl-[(1-&gt;4)-beta-D-glucosyl]n-1 + [(1-&gt;4)-beta-D-glucosyl]m + acceptor + H2O.</text>
        <dbReference type="EC" id="1.14.99.56"/>
    </reaction>
</comment>
<keyword evidence="12" id="KW-0624">Polysaccharide degradation</keyword>
<proteinExistence type="inferred from homology"/>
<keyword evidence="5 16" id="KW-0732">Signal</keyword>
<keyword evidence="3" id="KW-0964">Secreted</keyword>
<dbReference type="InterPro" id="IPR005103">
    <property type="entry name" value="AA9_LPMO"/>
</dbReference>
<accession>A0A084QU90</accession>
<evidence type="ECO:0000256" key="12">
    <source>
        <dbReference type="ARBA" id="ARBA00023326"/>
    </source>
</evidence>
<evidence type="ECO:0000256" key="10">
    <source>
        <dbReference type="ARBA" id="ARBA00023157"/>
    </source>
</evidence>
<evidence type="ECO:0000256" key="6">
    <source>
        <dbReference type="ARBA" id="ARBA00023001"/>
    </source>
</evidence>
<evidence type="ECO:0000256" key="2">
    <source>
        <dbReference type="ARBA" id="ARBA00004613"/>
    </source>
</evidence>
<evidence type="ECO:0000256" key="3">
    <source>
        <dbReference type="ARBA" id="ARBA00022525"/>
    </source>
</evidence>
<dbReference type="AlphaFoldDB" id="A0A084QU90"/>
<keyword evidence="19" id="KW-1185">Reference proteome</keyword>
<dbReference type="PANTHER" id="PTHR33353:SF10">
    <property type="entry name" value="ENDO-BETA-1,4-GLUCANASE D"/>
    <property type="match status" value="1"/>
</dbReference>
<comment type="similarity">
    <text evidence="13">Belongs to the polysaccharide monooxygenase AA9 family.</text>
</comment>
<dbReference type="GO" id="GO:0004497">
    <property type="term" value="F:monooxygenase activity"/>
    <property type="evidence" value="ECO:0007669"/>
    <property type="project" value="UniProtKB-KW"/>
</dbReference>
<dbReference type="EC" id="1.14.99.56" evidence="15"/>
<dbReference type="InterPro" id="IPR049892">
    <property type="entry name" value="AA9"/>
</dbReference>
<keyword evidence="7" id="KW-0560">Oxidoreductase</keyword>
<dbReference type="GO" id="GO:0030245">
    <property type="term" value="P:cellulose catabolic process"/>
    <property type="evidence" value="ECO:0007669"/>
    <property type="project" value="UniProtKB-KW"/>
</dbReference>
<dbReference type="Gene3D" id="2.70.50.70">
    <property type="match status" value="1"/>
</dbReference>
<dbReference type="HOGENOM" id="CLU_031730_1_1_1"/>
<dbReference type="OrthoDB" id="4849160at2759"/>
<evidence type="ECO:0000256" key="13">
    <source>
        <dbReference type="ARBA" id="ARBA00044502"/>
    </source>
</evidence>
<protein>
    <recommendedName>
        <fullName evidence="15">lytic cellulose monooxygenase (C4-dehydrogenating)</fullName>
        <ecNumber evidence="15">1.14.99.56</ecNumber>
    </recommendedName>
</protein>
<evidence type="ECO:0000259" key="17">
    <source>
        <dbReference type="Pfam" id="PF03443"/>
    </source>
</evidence>
<evidence type="ECO:0000313" key="18">
    <source>
        <dbReference type="EMBL" id="KFA67525.1"/>
    </source>
</evidence>
<dbReference type="STRING" id="1283841.A0A084QU90"/>
<sequence length="258" mass="27580">MVRLALAALALPSFVAAHGYLRSIIAGGQTFLAWQVGTDDYLPPPAPVRYARRIQDNGPVPDFTSPNITCNQGGNLPAAGTIDVRAGDRVTLVWDQWNSAHSGPVFDYLARCTDDNCQTFKGDTGNVWVKIGQLSYNPAANPPWASDFLRERGARWDVTIPPTLAPGSYLLRHEILGLHVAGSRFGAQFYPSCTQIRVTSGGSTQLPSGIALPGAYDPDDADGILVQLWRVNQGQVTYTAPGGPVWSGAAPNPNRAGP</sequence>
<dbReference type="EMBL" id="KL660190">
    <property type="protein sequence ID" value="KFA67525.1"/>
    <property type="molecule type" value="Genomic_DNA"/>
</dbReference>
<dbReference type="Pfam" id="PF03443">
    <property type="entry name" value="AA9"/>
    <property type="match status" value="1"/>
</dbReference>
<dbReference type="Proteomes" id="UP000028524">
    <property type="component" value="Unassembled WGS sequence"/>
</dbReference>
<feature type="domain" description="Auxiliary Activity family 9 catalytic" evidence="17">
    <location>
        <begin position="18"/>
        <end position="232"/>
    </location>
</feature>
<dbReference type="GO" id="GO:0005576">
    <property type="term" value="C:extracellular region"/>
    <property type="evidence" value="ECO:0007669"/>
    <property type="project" value="UniProtKB-SubCell"/>
</dbReference>
<evidence type="ECO:0000256" key="9">
    <source>
        <dbReference type="ARBA" id="ARBA00023033"/>
    </source>
</evidence>
<evidence type="ECO:0000256" key="11">
    <source>
        <dbReference type="ARBA" id="ARBA00023277"/>
    </source>
</evidence>
<dbReference type="GO" id="GO:0046872">
    <property type="term" value="F:metal ion binding"/>
    <property type="evidence" value="ECO:0007669"/>
    <property type="project" value="UniProtKB-KW"/>
</dbReference>
<comment type="subcellular location">
    <subcellularLocation>
        <location evidence="2">Secreted</location>
    </subcellularLocation>
</comment>
<evidence type="ECO:0000313" key="19">
    <source>
        <dbReference type="Proteomes" id="UP000028524"/>
    </source>
</evidence>
<keyword evidence="11" id="KW-0119">Carbohydrate metabolism</keyword>
<evidence type="ECO:0000256" key="16">
    <source>
        <dbReference type="SAM" id="SignalP"/>
    </source>
</evidence>
<name>A0A084QU90_STAC4</name>
<keyword evidence="8" id="KW-0186">Copper</keyword>
<feature type="signal peptide" evidence="16">
    <location>
        <begin position="1"/>
        <end position="17"/>
    </location>
</feature>
<evidence type="ECO:0000256" key="4">
    <source>
        <dbReference type="ARBA" id="ARBA00022723"/>
    </source>
</evidence>
<dbReference type="OMA" id="YLAWQVG"/>
<dbReference type="PANTHER" id="PTHR33353">
    <property type="entry name" value="PUTATIVE (AFU_ORTHOLOGUE AFUA_1G12560)-RELATED"/>
    <property type="match status" value="1"/>
</dbReference>
<keyword evidence="9" id="KW-0503">Monooxygenase</keyword>
<evidence type="ECO:0000256" key="7">
    <source>
        <dbReference type="ARBA" id="ARBA00023002"/>
    </source>
</evidence>
<evidence type="ECO:0000256" key="1">
    <source>
        <dbReference type="ARBA" id="ARBA00001973"/>
    </source>
</evidence>
<keyword evidence="4" id="KW-0479">Metal-binding</keyword>
<evidence type="ECO:0000256" key="15">
    <source>
        <dbReference type="ARBA" id="ARBA00047174"/>
    </source>
</evidence>